<dbReference type="KEGG" id="lum:CNR27_02765"/>
<dbReference type="RefSeq" id="WP_096296836.1">
    <property type="nucleotide sequence ID" value="NZ_CP023406.1"/>
</dbReference>
<accession>A0A290XBI9</accession>
<dbReference type="Proteomes" id="UP000218968">
    <property type="component" value="Chromosome"/>
</dbReference>
<protein>
    <recommendedName>
        <fullName evidence="4">DUF4124 domain-containing protein</fullName>
    </recommendedName>
</protein>
<evidence type="ECO:0000313" key="2">
    <source>
        <dbReference type="EMBL" id="ATD66507.1"/>
    </source>
</evidence>
<keyword evidence="3" id="KW-1185">Reference proteome</keyword>
<feature type="signal peptide" evidence="1">
    <location>
        <begin position="1"/>
        <end position="22"/>
    </location>
</feature>
<organism evidence="2 3">
    <name type="scientific">Luteimonas chenhongjianii</name>
    <dbReference type="NCBI Taxonomy" id="2006110"/>
    <lineage>
        <taxon>Bacteria</taxon>
        <taxon>Pseudomonadati</taxon>
        <taxon>Pseudomonadota</taxon>
        <taxon>Gammaproteobacteria</taxon>
        <taxon>Lysobacterales</taxon>
        <taxon>Lysobacteraceae</taxon>
        <taxon>Luteimonas</taxon>
    </lineage>
</organism>
<keyword evidence="1" id="KW-0732">Signal</keyword>
<gene>
    <name evidence="2" type="ORF">CNR27_02765</name>
</gene>
<dbReference type="OrthoDB" id="5966355at2"/>
<evidence type="ECO:0008006" key="4">
    <source>
        <dbReference type="Google" id="ProtNLM"/>
    </source>
</evidence>
<proteinExistence type="predicted"/>
<reference evidence="3" key="1">
    <citation type="submission" date="2017-09" db="EMBL/GenBank/DDBJ databases">
        <title>Luteimonas liuhanmingii sp.nov., isolated from the intestinal contents of Tibetan Plateau Pika in Yushu, Qinghai Province, China.</title>
        <authorList>
            <person name="Gui Z."/>
        </authorList>
    </citation>
    <scope>NUCLEOTIDE SEQUENCE [LARGE SCALE GENOMIC DNA]</scope>
    <source>
        <strain evidence="3">100111</strain>
    </source>
</reference>
<sequence>MNLPIRLVAGLLLAGVASAATAQRAPAADRKVYCWNEGGRRVCGDVLPASAVDAERTEISARSGMTTARVSRAPTAEERGAAAAAAQQARLDAEVQAALRRSELAMVESYATEADLRRAYGERIVLVEEALKTSRMGVDNLRGSLLALLRQAGERELQGQAVARPLVDTIRSHRADLERQQAILEQQRSEQAALDGDLQAALIRYRELKQGATATRD</sequence>
<evidence type="ECO:0000256" key="1">
    <source>
        <dbReference type="SAM" id="SignalP"/>
    </source>
</evidence>
<dbReference type="AlphaFoldDB" id="A0A290XBI9"/>
<name>A0A290XBI9_9GAMM</name>
<dbReference type="EMBL" id="CP023406">
    <property type="protein sequence ID" value="ATD66507.1"/>
    <property type="molecule type" value="Genomic_DNA"/>
</dbReference>
<evidence type="ECO:0000313" key="3">
    <source>
        <dbReference type="Proteomes" id="UP000218968"/>
    </source>
</evidence>
<feature type="chain" id="PRO_5013239545" description="DUF4124 domain-containing protein" evidence="1">
    <location>
        <begin position="23"/>
        <end position="217"/>
    </location>
</feature>